<accession>A0A023B578</accession>
<dbReference type="InterPro" id="IPR017946">
    <property type="entry name" value="PLC-like_Pdiesterase_TIM-brl"/>
</dbReference>
<name>A0A023B578_GRENI</name>
<evidence type="ECO:0000259" key="1">
    <source>
        <dbReference type="Pfam" id="PF03009"/>
    </source>
</evidence>
<evidence type="ECO:0000313" key="2">
    <source>
        <dbReference type="EMBL" id="EZG59049.1"/>
    </source>
</evidence>
<reference evidence="2" key="1">
    <citation type="submission" date="2013-12" db="EMBL/GenBank/DDBJ databases">
        <authorList>
            <person name="Omoto C.K."/>
            <person name="Sibley D."/>
            <person name="Venepally P."/>
            <person name="Hadjithomas M."/>
            <person name="Karamycheva S."/>
            <person name="Brunk B."/>
            <person name="Roos D."/>
            <person name="Caler E."/>
            <person name="Lorenzi H."/>
        </authorList>
    </citation>
    <scope>NUCLEOTIDE SEQUENCE</scope>
</reference>
<dbReference type="GO" id="GO:0006629">
    <property type="term" value="P:lipid metabolic process"/>
    <property type="evidence" value="ECO:0007669"/>
    <property type="project" value="InterPro"/>
</dbReference>
<sequence length="404" mass="45784">MNQDGETLVSSSKKYKSSAILDWYIPDYPWRVIKRVSAACSTLNPECNSVPRESLARVRDLIKLAFKYSTVDKPVGLYLEIKHQMWHASRRDIDLIYELLVLLEEYGGDDLEFPFPIYLQTFEYPDLVRLRKRVGFYTNICLVALLDETSHVTHDHVLRKLPPADFIEVIGPTEAEVTGPIEVEVTAIEKVGAVAAGTRIHEDTVGRETAGRKTVGRETVGRETVGRINGLEMMSAVWVRLSGNCEEICSEDCLGMGYMSTVVASARRITDQEWYEKCPSELQQIESRIFYSCADEHVCSAHAVTDDLDTCSAEMPCVNREQHLSSFWTTNDRHVDITCIADILGPDLNLLRAHPDLAEEISNRNIQLHAWTINDRQTLEDSVAMGCQGVFTDDYEMAYNHFHQ</sequence>
<dbReference type="InterPro" id="IPR030395">
    <property type="entry name" value="GP_PDE_dom"/>
</dbReference>
<dbReference type="GeneID" id="22913330"/>
<dbReference type="Pfam" id="PF03009">
    <property type="entry name" value="GDPD"/>
    <property type="match status" value="1"/>
</dbReference>
<dbReference type="Proteomes" id="UP000019763">
    <property type="component" value="Unassembled WGS sequence"/>
</dbReference>
<dbReference type="AlphaFoldDB" id="A0A023B578"/>
<dbReference type="VEuPathDB" id="CryptoDB:GNI_093180"/>
<dbReference type="EMBL" id="AFNH02000697">
    <property type="protein sequence ID" value="EZG59049.1"/>
    <property type="molecule type" value="Genomic_DNA"/>
</dbReference>
<feature type="domain" description="GP-PDE" evidence="1">
    <location>
        <begin position="317"/>
        <end position="396"/>
    </location>
</feature>
<dbReference type="GO" id="GO:0008081">
    <property type="term" value="F:phosphoric diester hydrolase activity"/>
    <property type="evidence" value="ECO:0007669"/>
    <property type="project" value="InterPro"/>
</dbReference>
<dbReference type="RefSeq" id="XP_011130915.1">
    <property type="nucleotide sequence ID" value="XM_011132613.1"/>
</dbReference>
<dbReference type="SUPFAM" id="SSF51695">
    <property type="entry name" value="PLC-like phosphodiesterases"/>
    <property type="match status" value="2"/>
</dbReference>
<organism evidence="2 3">
    <name type="scientific">Gregarina niphandrodes</name>
    <name type="common">Septate eugregarine</name>
    <dbReference type="NCBI Taxonomy" id="110365"/>
    <lineage>
        <taxon>Eukaryota</taxon>
        <taxon>Sar</taxon>
        <taxon>Alveolata</taxon>
        <taxon>Apicomplexa</taxon>
        <taxon>Conoidasida</taxon>
        <taxon>Gregarinasina</taxon>
        <taxon>Eugregarinorida</taxon>
        <taxon>Gregarinidae</taxon>
        <taxon>Gregarina</taxon>
    </lineage>
</organism>
<gene>
    <name evidence="2" type="ORF">GNI_093180</name>
</gene>
<evidence type="ECO:0000313" key="3">
    <source>
        <dbReference type="Proteomes" id="UP000019763"/>
    </source>
</evidence>
<protein>
    <recommendedName>
        <fullName evidence="1">GP-PDE domain-containing protein</fullName>
    </recommendedName>
</protein>
<proteinExistence type="predicted"/>
<keyword evidence="3" id="KW-1185">Reference proteome</keyword>
<comment type="caution">
    <text evidence="2">The sequence shown here is derived from an EMBL/GenBank/DDBJ whole genome shotgun (WGS) entry which is preliminary data.</text>
</comment>
<dbReference type="Gene3D" id="3.20.20.190">
    <property type="entry name" value="Phosphatidylinositol (PI) phosphodiesterase"/>
    <property type="match status" value="2"/>
</dbReference>